<organism evidence="1 2">
    <name type="scientific">Rhipicephalus sanguineus</name>
    <name type="common">Brown dog tick</name>
    <name type="synonym">Ixodes sanguineus</name>
    <dbReference type="NCBI Taxonomy" id="34632"/>
    <lineage>
        <taxon>Eukaryota</taxon>
        <taxon>Metazoa</taxon>
        <taxon>Ecdysozoa</taxon>
        <taxon>Arthropoda</taxon>
        <taxon>Chelicerata</taxon>
        <taxon>Arachnida</taxon>
        <taxon>Acari</taxon>
        <taxon>Parasitiformes</taxon>
        <taxon>Ixodida</taxon>
        <taxon>Ixodoidea</taxon>
        <taxon>Ixodidae</taxon>
        <taxon>Rhipicephalinae</taxon>
        <taxon>Rhipicephalus</taxon>
        <taxon>Rhipicephalus</taxon>
    </lineage>
</organism>
<dbReference type="EMBL" id="JABSTV010001249">
    <property type="protein sequence ID" value="KAH7961125.1"/>
    <property type="molecule type" value="Genomic_DNA"/>
</dbReference>
<name>A0A9D4SXZ7_RHISA</name>
<gene>
    <name evidence="1" type="ORF">HPB52_002996</name>
</gene>
<proteinExistence type="predicted"/>
<comment type="caution">
    <text evidence="1">The sequence shown here is derived from an EMBL/GenBank/DDBJ whole genome shotgun (WGS) entry which is preliminary data.</text>
</comment>
<evidence type="ECO:0000313" key="1">
    <source>
        <dbReference type="EMBL" id="KAH7961125.1"/>
    </source>
</evidence>
<dbReference type="Proteomes" id="UP000821837">
    <property type="component" value="Chromosome 3"/>
</dbReference>
<reference evidence="1" key="2">
    <citation type="submission" date="2021-09" db="EMBL/GenBank/DDBJ databases">
        <authorList>
            <person name="Jia N."/>
            <person name="Wang J."/>
            <person name="Shi W."/>
            <person name="Du L."/>
            <person name="Sun Y."/>
            <person name="Zhan W."/>
            <person name="Jiang J."/>
            <person name="Wang Q."/>
            <person name="Zhang B."/>
            <person name="Ji P."/>
            <person name="Sakyi L.B."/>
            <person name="Cui X."/>
            <person name="Yuan T."/>
            <person name="Jiang B."/>
            <person name="Yang W."/>
            <person name="Lam T.T.-Y."/>
            <person name="Chang Q."/>
            <person name="Ding S."/>
            <person name="Wang X."/>
            <person name="Zhu J."/>
            <person name="Ruan X."/>
            <person name="Zhao L."/>
            <person name="Wei J."/>
            <person name="Que T."/>
            <person name="Du C."/>
            <person name="Cheng J."/>
            <person name="Dai P."/>
            <person name="Han X."/>
            <person name="Huang E."/>
            <person name="Gao Y."/>
            <person name="Liu J."/>
            <person name="Shao H."/>
            <person name="Ye R."/>
            <person name="Li L."/>
            <person name="Wei W."/>
            <person name="Wang X."/>
            <person name="Wang C."/>
            <person name="Huo Q."/>
            <person name="Li W."/>
            <person name="Guo W."/>
            <person name="Chen H."/>
            <person name="Chen S."/>
            <person name="Zhou L."/>
            <person name="Zhou L."/>
            <person name="Ni X."/>
            <person name="Tian J."/>
            <person name="Zhou Y."/>
            <person name="Sheng Y."/>
            <person name="Liu T."/>
            <person name="Pan Y."/>
            <person name="Xia L."/>
            <person name="Li J."/>
            <person name="Zhao F."/>
            <person name="Cao W."/>
        </authorList>
    </citation>
    <scope>NUCLEOTIDE SEQUENCE</scope>
    <source>
        <strain evidence="1">Rsan-2018</strain>
        <tissue evidence="1">Larvae</tissue>
    </source>
</reference>
<dbReference type="AlphaFoldDB" id="A0A9D4SXZ7"/>
<reference evidence="1" key="1">
    <citation type="journal article" date="2020" name="Cell">
        <title>Large-Scale Comparative Analyses of Tick Genomes Elucidate Their Genetic Diversity and Vector Capacities.</title>
        <authorList>
            <consortium name="Tick Genome and Microbiome Consortium (TIGMIC)"/>
            <person name="Jia N."/>
            <person name="Wang J."/>
            <person name="Shi W."/>
            <person name="Du L."/>
            <person name="Sun Y."/>
            <person name="Zhan W."/>
            <person name="Jiang J.F."/>
            <person name="Wang Q."/>
            <person name="Zhang B."/>
            <person name="Ji P."/>
            <person name="Bell-Sakyi L."/>
            <person name="Cui X.M."/>
            <person name="Yuan T.T."/>
            <person name="Jiang B.G."/>
            <person name="Yang W.F."/>
            <person name="Lam T.T."/>
            <person name="Chang Q.C."/>
            <person name="Ding S.J."/>
            <person name="Wang X.J."/>
            <person name="Zhu J.G."/>
            <person name="Ruan X.D."/>
            <person name="Zhao L."/>
            <person name="Wei J.T."/>
            <person name="Ye R.Z."/>
            <person name="Que T.C."/>
            <person name="Du C.H."/>
            <person name="Zhou Y.H."/>
            <person name="Cheng J.X."/>
            <person name="Dai P.F."/>
            <person name="Guo W.B."/>
            <person name="Han X.H."/>
            <person name="Huang E.J."/>
            <person name="Li L.F."/>
            <person name="Wei W."/>
            <person name="Gao Y.C."/>
            <person name="Liu J.Z."/>
            <person name="Shao H.Z."/>
            <person name="Wang X."/>
            <person name="Wang C.C."/>
            <person name="Yang T.C."/>
            <person name="Huo Q.B."/>
            <person name="Li W."/>
            <person name="Chen H.Y."/>
            <person name="Chen S.E."/>
            <person name="Zhou L.G."/>
            <person name="Ni X.B."/>
            <person name="Tian J.H."/>
            <person name="Sheng Y."/>
            <person name="Liu T."/>
            <person name="Pan Y.S."/>
            <person name="Xia L.Y."/>
            <person name="Li J."/>
            <person name="Zhao F."/>
            <person name="Cao W.C."/>
        </authorList>
    </citation>
    <scope>NUCLEOTIDE SEQUENCE</scope>
    <source>
        <strain evidence="1">Rsan-2018</strain>
    </source>
</reference>
<keyword evidence="2" id="KW-1185">Reference proteome</keyword>
<protein>
    <submittedName>
        <fullName evidence="1">Uncharacterized protein</fullName>
    </submittedName>
</protein>
<dbReference type="VEuPathDB" id="VectorBase:RSAN_057864"/>
<sequence>MSSLGFCVANESTACEPDADVIPAGLQDALEDVSFDDYVDADRCAAVCGTITDDDIIEQVTGTEAPVIDVGADDEEDEAPTRPSASELMEAKCVAKAKRLLSATFSRWKTRLWR</sequence>
<accession>A0A9D4SXZ7</accession>
<evidence type="ECO:0000313" key="2">
    <source>
        <dbReference type="Proteomes" id="UP000821837"/>
    </source>
</evidence>